<sequence length="214" mass="24364">MDTWSEAGDEKETNIVGTKRNTAHRSLMQKLEAILASYELQEKYSTKLSAHSLNVIEKIIKTKPEFVRIVESTFIRNVNNNEIEANDIPYIISIISHLYSLLGSMNLDSRTESIPDTCNYILKFLISVIIREQLVKIDDETSAVLLILCCENIIDACVKLLKMKSDSDIKPIKTRDDHLIEPAFDISSIKIDKNNNIKQTDKTTVIENQSDRCC</sequence>
<evidence type="ECO:0000313" key="1">
    <source>
        <dbReference type="EMBL" id="QHT19036.1"/>
    </source>
</evidence>
<reference evidence="1" key="1">
    <citation type="journal article" date="2020" name="Nature">
        <title>Giant virus diversity and host interactions through global metagenomics.</title>
        <authorList>
            <person name="Schulz F."/>
            <person name="Roux S."/>
            <person name="Paez-Espino D."/>
            <person name="Jungbluth S."/>
            <person name="Walsh D.A."/>
            <person name="Denef V.J."/>
            <person name="McMahon K.D."/>
            <person name="Konstantinidis K.T."/>
            <person name="Eloe-Fadrosh E.A."/>
            <person name="Kyrpides N.C."/>
            <person name="Woyke T."/>
        </authorList>
    </citation>
    <scope>NUCLEOTIDE SEQUENCE</scope>
    <source>
        <strain evidence="1">GVMAG-M-3300023174-49</strain>
    </source>
</reference>
<organism evidence="1">
    <name type="scientific">viral metagenome</name>
    <dbReference type="NCBI Taxonomy" id="1070528"/>
    <lineage>
        <taxon>unclassified sequences</taxon>
        <taxon>metagenomes</taxon>
        <taxon>organismal metagenomes</taxon>
    </lineage>
</organism>
<accession>A0A6C0DQA6</accession>
<name>A0A6C0DQA6_9ZZZZ</name>
<proteinExistence type="predicted"/>
<dbReference type="EMBL" id="MN739661">
    <property type="protein sequence ID" value="QHT19036.1"/>
    <property type="molecule type" value="Genomic_DNA"/>
</dbReference>
<dbReference type="AlphaFoldDB" id="A0A6C0DQA6"/>
<protein>
    <submittedName>
        <fullName evidence="1">Uncharacterized protein</fullName>
    </submittedName>
</protein>